<accession>T1JDQ6</accession>
<name>T1JDQ6_STRMM</name>
<evidence type="ECO:0000313" key="1">
    <source>
        <dbReference type="EnsemblMetazoa" id="SMAR011940-PA"/>
    </source>
</evidence>
<dbReference type="Proteomes" id="UP000014500">
    <property type="component" value="Unassembled WGS sequence"/>
</dbReference>
<organism evidence="1 2">
    <name type="scientific">Strigamia maritima</name>
    <name type="common">European centipede</name>
    <name type="synonym">Geophilus maritimus</name>
    <dbReference type="NCBI Taxonomy" id="126957"/>
    <lineage>
        <taxon>Eukaryota</taxon>
        <taxon>Metazoa</taxon>
        <taxon>Ecdysozoa</taxon>
        <taxon>Arthropoda</taxon>
        <taxon>Myriapoda</taxon>
        <taxon>Chilopoda</taxon>
        <taxon>Pleurostigmophora</taxon>
        <taxon>Geophilomorpha</taxon>
        <taxon>Linotaeniidae</taxon>
        <taxon>Strigamia</taxon>
    </lineage>
</organism>
<dbReference type="AlphaFoldDB" id="T1JDQ6"/>
<keyword evidence="2" id="KW-1185">Reference proteome</keyword>
<dbReference type="PhylomeDB" id="T1JDQ6"/>
<dbReference type="OMA" id="VCVISHA"/>
<sequence>MTSVVAYVYKLNSIYLSGRWRIFQRPIKANVETIDVMVKACVCLHNYLMTNELGLPRHKHIYNPVGMMDEDDSGNVVMGQWRETTRADTGLQNLGRRVGSNRCSNDASLLRDQMAEYFFHVQIFPWQAAYVNRSS</sequence>
<dbReference type="HOGENOM" id="CLU_1888397_0_0_1"/>
<proteinExistence type="predicted"/>
<reference evidence="1" key="2">
    <citation type="submission" date="2015-02" db="UniProtKB">
        <authorList>
            <consortium name="EnsemblMetazoa"/>
        </authorList>
    </citation>
    <scope>IDENTIFICATION</scope>
</reference>
<evidence type="ECO:0000313" key="2">
    <source>
        <dbReference type="Proteomes" id="UP000014500"/>
    </source>
</evidence>
<reference evidence="2" key="1">
    <citation type="submission" date="2011-05" db="EMBL/GenBank/DDBJ databases">
        <authorList>
            <person name="Richards S.R."/>
            <person name="Qu J."/>
            <person name="Jiang H."/>
            <person name="Jhangiani S.N."/>
            <person name="Agravi P."/>
            <person name="Goodspeed R."/>
            <person name="Gross S."/>
            <person name="Mandapat C."/>
            <person name="Jackson L."/>
            <person name="Mathew T."/>
            <person name="Pu L."/>
            <person name="Thornton R."/>
            <person name="Saada N."/>
            <person name="Wilczek-Boney K.B."/>
            <person name="Lee S."/>
            <person name="Kovar C."/>
            <person name="Wu Y."/>
            <person name="Scherer S.E."/>
            <person name="Worley K.C."/>
            <person name="Muzny D.M."/>
            <person name="Gibbs R."/>
        </authorList>
    </citation>
    <scope>NUCLEOTIDE SEQUENCE</scope>
    <source>
        <strain evidence="2">Brora</strain>
    </source>
</reference>
<dbReference type="EMBL" id="JH432108">
    <property type="status" value="NOT_ANNOTATED_CDS"/>
    <property type="molecule type" value="Genomic_DNA"/>
</dbReference>
<evidence type="ECO:0008006" key="3">
    <source>
        <dbReference type="Google" id="ProtNLM"/>
    </source>
</evidence>
<dbReference type="EnsemblMetazoa" id="SMAR011940-RA">
    <property type="protein sequence ID" value="SMAR011940-PA"/>
    <property type="gene ID" value="SMAR011940"/>
</dbReference>
<protein>
    <recommendedName>
        <fullName evidence="3">DDE Tnp4 domain-containing protein</fullName>
    </recommendedName>
</protein>